<name>A0A448X0J9_9PLAT</name>
<gene>
    <name evidence="2" type="ORF">PXEA_LOCUS18277</name>
</gene>
<feature type="region of interest" description="Disordered" evidence="1">
    <location>
        <begin position="40"/>
        <end position="72"/>
    </location>
</feature>
<proteinExistence type="predicted"/>
<dbReference type="Proteomes" id="UP000784294">
    <property type="component" value="Unassembled WGS sequence"/>
</dbReference>
<reference evidence="2" key="1">
    <citation type="submission" date="2018-11" db="EMBL/GenBank/DDBJ databases">
        <authorList>
            <consortium name="Pathogen Informatics"/>
        </authorList>
    </citation>
    <scope>NUCLEOTIDE SEQUENCE</scope>
</reference>
<protein>
    <submittedName>
        <fullName evidence="2">Uncharacterized protein</fullName>
    </submittedName>
</protein>
<keyword evidence="3" id="KW-1185">Reference proteome</keyword>
<organism evidence="2 3">
    <name type="scientific">Protopolystoma xenopodis</name>
    <dbReference type="NCBI Taxonomy" id="117903"/>
    <lineage>
        <taxon>Eukaryota</taxon>
        <taxon>Metazoa</taxon>
        <taxon>Spiralia</taxon>
        <taxon>Lophotrochozoa</taxon>
        <taxon>Platyhelminthes</taxon>
        <taxon>Monogenea</taxon>
        <taxon>Polyopisthocotylea</taxon>
        <taxon>Polystomatidea</taxon>
        <taxon>Polystomatidae</taxon>
        <taxon>Protopolystoma</taxon>
    </lineage>
</organism>
<evidence type="ECO:0000313" key="3">
    <source>
        <dbReference type="Proteomes" id="UP000784294"/>
    </source>
</evidence>
<evidence type="ECO:0000313" key="2">
    <source>
        <dbReference type="EMBL" id="VEL24837.1"/>
    </source>
</evidence>
<dbReference type="EMBL" id="CAAALY010069985">
    <property type="protein sequence ID" value="VEL24837.1"/>
    <property type="molecule type" value="Genomic_DNA"/>
</dbReference>
<comment type="caution">
    <text evidence="2">The sequence shown here is derived from an EMBL/GenBank/DDBJ whole genome shotgun (WGS) entry which is preliminary data.</text>
</comment>
<sequence length="225" mass="24998">MTASSHDHLCVRLPEQAGGQSYRQLGSLLEVSVRRHFASPHAEANTHQCQRTHARTHTHTHTHSPDSQSSGKFVHAYKGRRINRIRLPFLAFQQTDRQNTLSSVHKRADGRRKFSNTFMPPLSAGTVGPATAGVQNMAPARPDQVESGRVCQLDACRLLSRAEELNVEPRGWLVYSSRVEAVYGAIYEAFYEESRNAKASSTRSASQDSQSAVELPAYGRARLTD</sequence>
<accession>A0A448X0J9</accession>
<dbReference type="AlphaFoldDB" id="A0A448X0J9"/>
<feature type="compositionally biased region" description="Basic residues" evidence="1">
    <location>
        <begin position="50"/>
        <end position="62"/>
    </location>
</feature>
<feature type="region of interest" description="Disordered" evidence="1">
    <location>
        <begin position="198"/>
        <end position="225"/>
    </location>
</feature>
<feature type="compositionally biased region" description="Low complexity" evidence="1">
    <location>
        <begin position="199"/>
        <end position="212"/>
    </location>
</feature>
<evidence type="ECO:0000256" key="1">
    <source>
        <dbReference type="SAM" id="MobiDB-lite"/>
    </source>
</evidence>